<dbReference type="Proteomes" id="UP000008227">
    <property type="component" value="Chromosome 15"/>
</dbReference>
<reference evidence="2" key="2">
    <citation type="submission" date="2025-08" db="UniProtKB">
        <authorList>
            <consortium name="Ensembl"/>
        </authorList>
    </citation>
    <scope>IDENTIFICATION</scope>
</reference>
<sequence>MGTNQTDKLLHSKGNQKENRQRTEWEKIVSNDATDKGLISKIYKQLIQLNSKKANNPMEKWAKDLNRHFSKEDIQMANKHLKQCSTSLIIREMQTKTTTRYHLTPVRMATLIKSTNNKCWRGCGETGTLLHSWGECKLVQPLWRTVWRYLRKLCIELPYDPAIPPLGICLDKTFLKKDTCTHMFIALFTITNIWKLLKCPSTDNWIRKMWYIYTMEYYSAIKKNNIMPFAAPWMELETLILSEMSQKEKDKYHMISLAGI</sequence>
<proteinExistence type="predicted"/>
<reference evidence="2" key="1">
    <citation type="journal article" date="2020" name="Gigascience">
        <title>An improved pig reference genome sequence to enable pig genetics and genomics research.</title>
        <authorList>
            <person name="Warr A."/>
            <person name="Affara N."/>
            <person name="Aken B."/>
            <person name="Beiki H."/>
            <person name="Bickhart D.M."/>
            <person name="Billis K."/>
            <person name="Chow W."/>
            <person name="Eory L."/>
            <person name="Finlayson H.A."/>
            <person name="Flicek P."/>
            <person name="Giron C.G."/>
            <person name="Griffin D.K."/>
            <person name="Hall R."/>
            <person name="Hannum G."/>
            <person name="Hourlier T."/>
            <person name="Howe K."/>
            <person name="Hume D.A."/>
            <person name="Izuogu O."/>
            <person name="Kim K."/>
            <person name="Koren S."/>
            <person name="Liu H."/>
            <person name="Manchanda N."/>
            <person name="Martin F.J."/>
            <person name="Nonneman D.J."/>
            <person name="O'Connor R.E."/>
            <person name="Phillippy A.M."/>
            <person name="Rohrer G.A."/>
            <person name="Rosen B.D."/>
            <person name="Rund L.A."/>
            <person name="Sargent C.A."/>
            <person name="Schook L.B."/>
            <person name="Schroeder S.G."/>
            <person name="Schwartz A.S."/>
            <person name="Skinner B.M."/>
            <person name="Talbot R."/>
            <person name="Tseng E."/>
            <person name="Tuggle C.K."/>
            <person name="Watson M."/>
            <person name="Smith T.P.L."/>
            <person name="Archibald A.L."/>
        </authorList>
    </citation>
    <scope>NUCLEOTIDE SEQUENCE [LARGE SCALE GENOMIC DNA]</scope>
    <source>
        <strain evidence="2">Duroc</strain>
    </source>
</reference>
<dbReference type="Ensembl" id="ENSSSCT00000102639.1">
    <property type="protein sequence ID" value="ENSSSCP00000076368.1"/>
    <property type="gene ID" value="ENSSSCG00000054647.1"/>
</dbReference>
<evidence type="ECO:0000313" key="2">
    <source>
        <dbReference type="Ensembl" id="ENSSSCP00000076368.1"/>
    </source>
</evidence>
<accession>A0A8W4FBY5</accession>
<evidence type="ECO:0000256" key="1">
    <source>
        <dbReference type="SAM" id="MobiDB-lite"/>
    </source>
</evidence>
<evidence type="ECO:0008006" key="4">
    <source>
        <dbReference type="Google" id="ProtNLM"/>
    </source>
</evidence>
<reference evidence="2" key="3">
    <citation type="submission" date="2025-09" db="UniProtKB">
        <authorList>
            <consortium name="Ensembl"/>
        </authorList>
    </citation>
    <scope>IDENTIFICATION</scope>
</reference>
<keyword evidence="3" id="KW-1185">Reference proteome</keyword>
<dbReference type="GeneTree" id="ENSGT01150000286925"/>
<feature type="region of interest" description="Disordered" evidence="1">
    <location>
        <begin position="1"/>
        <end position="23"/>
    </location>
</feature>
<organism evidence="2 3">
    <name type="scientific">Sus scrofa</name>
    <name type="common">Pig</name>
    <dbReference type="NCBI Taxonomy" id="9823"/>
    <lineage>
        <taxon>Eukaryota</taxon>
        <taxon>Metazoa</taxon>
        <taxon>Chordata</taxon>
        <taxon>Craniata</taxon>
        <taxon>Vertebrata</taxon>
        <taxon>Euteleostomi</taxon>
        <taxon>Mammalia</taxon>
        <taxon>Eutheria</taxon>
        <taxon>Laurasiatheria</taxon>
        <taxon>Artiodactyla</taxon>
        <taxon>Suina</taxon>
        <taxon>Suidae</taxon>
        <taxon>Sus</taxon>
    </lineage>
</organism>
<protein>
    <recommendedName>
        <fullName evidence="4">DUF1725 domain-containing protein</fullName>
    </recommendedName>
</protein>
<dbReference type="AlphaFoldDB" id="A0A8W4FBY5"/>
<evidence type="ECO:0000313" key="3">
    <source>
        <dbReference type="Proteomes" id="UP000008227"/>
    </source>
</evidence>
<name>A0A8W4FBY5_PIG</name>